<comment type="caution">
    <text evidence="1">The sequence shown here is derived from an EMBL/GenBank/DDBJ whole genome shotgun (WGS) entry which is preliminary data.</text>
</comment>
<dbReference type="Proteomes" id="UP000005406">
    <property type="component" value="Unassembled WGS sequence"/>
</dbReference>
<dbReference type="AlphaFoldDB" id="A0A6N3QYL1"/>
<name>A0A6N3QYL1_SHIFL</name>
<sequence>MLNWWLPSKKYPEIEISENPLGISADFVFHKQKKPASDG</sequence>
<accession>A0A6N3QYL1</accession>
<organism evidence="1 2">
    <name type="scientific">Shigella flexneri CCH060</name>
    <dbReference type="NCBI Taxonomy" id="754091"/>
    <lineage>
        <taxon>Bacteria</taxon>
        <taxon>Pseudomonadati</taxon>
        <taxon>Pseudomonadota</taxon>
        <taxon>Gammaproteobacteria</taxon>
        <taxon>Enterobacterales</taxon>
        <taxon>Enterobacteriaceae</taxon>
        <taxon>Shigella</taxon>
    </lineage>
</organism>
<reference evidence="1 2" key="1">
    <citation type="submission" date="2012-03" db="EMBL/GenBank/DDBJ databases">
        <authorList>
            <person name="Rasko D."/>
            <person name="Redman J."/>
            <person name="Daugherty S.C."/>
            <person name="Tallon L."/>
            <person name="Sadzewicz L."/>
            <person name="Jones K."/>
            <person name="Santana-Cruz I."/>
            <person name="Liu X."/>
        </authorList>
    </citation>
    <scope>NUCLEOTIDE SEQUENCE [LARGE SCALE GENOMIC DNA]</scope>
    <source>
        <strain evidence="1 2">CCH060</strain>
    </source>
</reference>
<gene>
    <name evidence="1" type="ORF">SFCCH060_4153</name>
</gene>
<dbReference type="EMBL" id="AKMW01000069">
    <property type="protein sequence ID" value="EIQ05443.1"/>
    <property type="molecule type" value="Genomic_DNA"/>
</dbReference>
<evidence type="ECO:0000313" key="1">
    <source>
        <dbReference type="EMBL" id="EIQ05443.1"/>
    </source>
</evidence>
<protein>
    <submittedName>
        <fullName evidence="1">Uncharacterized protein</fullName>
    </submittedName>
</protein>
<proteinExistence type="predicted"/>
<evidence type="ECO:0000313" key="2">
    <source>
        <dbReference type="Proteomes" id="UP000005406"/>
    </source>
</evidence>